<accession>A0A9W9AZI4</accession>
<proteinExistence type="predicted"/>
<evidence type="ECO:0000313" key="5">
    <source>
        <dbReference type="Proteomes" id="UP001150238"/>
    </source>
</evidence>
<comment type="caution">
    <text evidence="4">The sequence shown here is derived from an EMBL/GenBank/DDBJ whole genome shotgun (WGS) entry which is preliminary data.</text>
</comment>
<evidence type="ECO:0000259" key="3">
    <source>
        <dbReference type="Pfam" id="PF20153"/>
    </source>
</evidence>
<feature type="transmembrane region" description="Helical" evidence="2">
    <location>
        <begin position="347"/>
        <end position="368"/>
    </location>
</feature>
<dbReference type="AlphaFoldDB" id="A0A9W9AZI4"/>
<evidence type="ECO:0000313" key="4">
    <source>
        <dbReference type="EMBL" id="KAJ4494548.1"/>
    </source>
</evidence>
<dbReference type="Pfam" id="PF20153">
    <property type="entry name" value="DUF6535"/>
    <property type="match status" value="1"/>
</dbReference>
<feature type="transmembrane region" description="Helical" evidence="2">
    <location>
        <begin position="276"/>
        <end position="299"/>
    </location>
</feature>
<feature type="transmembrane region" description="Helical" evidence="2">
    <location>
        <begin position="305"/>
        <end position="327"/>
    </location>
</feature>
<reference evidence="4" key="1">
    <citation type="submission" date="2022-08" db="EMBL/GenBank/DDBJ databases">
        <authorList>
            <consortium name="DOE Joint Genome Institute"/>
            <person name="Min B."/>
            <person name="Riley R."/>
            <person name="Sierra-Patev S."/>
            <person name="Naranjo-Ortiz M."/>
            <person name="Looney B."/>
            <person name="Konkel Z."/>
            <person name="Slot J.C."/>
            <person name="Sakamoto Y."/>
            <person name="Steenwyk J.L."/>
            <person name="Rokas A."/>
            <person name="Carro J."/>
            <person name="Camarero S."/>
            <person name="Ferreira P."/>
            <person name="Molpeceres G."/>
            <person name="Ruiz-Duenas F.J."/>
            <person name="Serrano A."/>
            <person name="Henrissat B."/>
            <person name="Drula E."/>
            <person name="Hughes K.W."/>
            <person name="Mata J.L."/>
            <person name="Ishikawa N.K."/>
            <person name="Vargas-Isla R."/>
            <person name="Ushijima S."/>
            <person name="Smith C.A."/>
            <person name="Ahrendt S."/>
            <person name="Andreopoulos W."/>
            <person name="He G."/>
            <person name="Labutti K."/>
            <person name="Lipzen A."/>
            <person name="Ng V."/>
            <person name="Sandor L."/>
            <person name="Barry K."/>
            <person name="Martinez A.T."/>
            <person name="Xiao Y."/>
            <person name="Gibbons J.G."/>
            <person name="Terashima K."/>
            <person name="Hibbett D.S."/>
            <person name="Grigoriev I.V."/>
        </authorList>
    </citation>
    <scope>NUCLEOTIDE SEQUENCE</scope>
    <source>
        <strain evidence="4">Sp2 HRB7682 ss15</strain>
    </source>
</reference>
<feature type="transmembrane region" description="Helical" evidence="2">
    <location>
        <begin position="216"/>
        <end position="239"/>
    </location>
</feature>
<feature type="domain" description="DUF6535" evidence="3">
    <location>
        <begin position="122"/>
        <end position="299"/>
    </location>
</feature>
<feature type="transmembrane region" description="Helical" evidence="2">
    <location>
        <begin position="146"/>
        <end position="168"/>
    </location>
</feature>
<protein>
    <recommendedName>
        <fullName evidence="3">DUF6535 domain-containing protein</fullName>
    </recommendedName>
</protein>
<dbReference type="Proteomes" id="UP001150238">
    <property type="component" value="Unassembled WGS sequence"/>
</dbReference>
<evidence type="ECO:0000256" key="2">
    <source>
        <dbReference type="SAM" id="Phobius"/>
    </source>
</evidence>
<evidence type="ECO:0000256" key="1">
    <source>
        <dbReference type="SAM" id="MobiDB-lite"/>
    </source>
</evidence>
<reference evidence="4" key="2">
    <citation type="journal article" date="2023" name="Proc. Natl. Acad. Sci. U.S.A.">
        <title>A global phylogenomic analysis of the shiitake genus Lentinula.</title>
        <authorList>
            <person name="Sierra-Patev S."/>
            <person name="Min B."/>
            <person name="Naranjo-Ortiz M."/>
            <person name="Looney B."/>
            <person name="Konkel Z."/>
            <person name="Slot J.C."/>
            <person name="Sakamoto Y."/>
            <person name="Steenwyk J.L."/>
            <person name="Rokas A."/>
            <person name="Carro J."/>
            <person name="Camarero S."/>
            <person name="Ferreira P."/>
            <person name="Molpeceres G."/>
            <person name="Ruiz-Duenas F.J."/>
            <person name="Serrano A."/>
            <person name="Henrissat B."/>
            <person name="Drula E."/>
            <person name="Hughes K.W."/>
            <person name="Mata J.L."/>
            <person name="Ishikawa N.K."/>
            <person name="Vargas-Isla R."/>
            <person name="Ushijima S."/>
            <person name="Smith C.A."/>
            <person name="Donoghue J."/>
            <person name="Ahrendt S."/>
            <person name="Andreopoulos W."/>
            <person name="He G."/>
            <person name="LaButti K."/>
            <person name="Lipzen A."/>
            <person name="Ng V."/>
            <person name="Riley R."/>
            <person name="Sandor L."/>
            <person name="Barry K."/>
            <person name="Martinez A.T."/>
            <person name="Xiao Y."/>
            <person name="Gibbons J.G."/>
            <person name="Terashima K."/>
            <person name="Grigoriev I.V."/>
            <person name="Hibbett D."/>
        </authorList>
    </citation>
    <scope>NUCLEOTIDE SEQUENCE</scope>
    <source>
        <strain evidence="4">Sp2 HRB7682 ss15</strain>
    </source>
</reference>
<dbReference type="InterPro" id="IPR045338">
    <property type="entry name" value="DUF6535"/>
</dbReference>
<feature type="compositionally biased region" description="Polar residues" evidence="1">
    <location>
        <begin position="1"/>
        <end position="14"/>
    </location>
</feature>
<gene>
    <name evidence="4" type="ORF">C8J55DRAFT_545623</name>
</gene>
<keyword evidence="2" id="KW-0472">Membrane</keyword>
<dbReference type="EMBL" id="JANVFS010000002">
    <property type="protein sequence ID" value="KAJ4494548.1"/>
    <property type="molecule type" value="Genomic_DNA"/>
</dbReference>
<keyword evidence="2" id="KW-0812">Transmembrane</keyword>
<sequence>MSRANSASQNNEEQTGPDIQEQQVPQSQSPSNGYMRGEENHVGPSPVIVNMTDPSSLEPEHTSAQGNGNVPAQKKKNEPDQPLLGIPPHHSLSSGGRTFNYEEKYADEPLGEELKENSRVFKVYLDKAESFDDDMMRGFRETIDSLLVFAALFSGVVTSFVIATIPALQPDYSQITAVLLVEQVQILRAAGNSTAINAVPKSIVDLQNASVATEDLWINGLFLASLSLALTTALLSVLVKQWLQAYSSMSAGSAKHKALVRQFRYAGLVKWKVTEIVGILPLILHTSLALFLIGLSLYISELHNSLSWIVVTVTSLAFAFYLGTLLIPQVWLECPYRIPLLFVPTEYMIYPFRALSWVIVILLDVVGIKNLKKGKFPSLTQTPLRTAELDYLKNDIKKDSILEDILVWLLSLESNQSIQEILAQSICAFVMHDNWHTKYPKLGNYADRVAKAIWATLSKFQEFDFQKSFPHPKWGLYL</sequence>
<organism evidence="4 5">
    <name type="scientific">Lentinula lateritia</name>
    <dbReference type="NCBI Taxonomy" id="40482"/>
    <lineage>
        <taxon>Eukaryota</taxon>
        <taxon>Fungi</taxon>
        <taxon>Dikarya</taxon>
        <taxon>Basidiomycota</taxon>
        <taxon>Agaricomycotina</taxon>
        <taxon>Agaricomycetes</taxon>
        <taxon>Agaricomycetidae</taxon>
        <taxon>Agaricales</taxon>
        <taxon>Marasmiineae</taxon>
        <taxon>Omphalotaceae</taxon>
        <taxon>Lentinula</taxon>
    </lineage>
</organism>
<feature type="compositionally biased region" description="Low complexity" evidence="1">
    <location>
        <begin position="17"/>
        <end position="31"/>
    </location>
</feature>
<name>A0A9W9AZI4_9AGAR</name>
<keyword evidence="2" id="KW-1133">Transmembrane helix</keyword>
<feature type="region of interest" description="Disordered" evidence="1">
    <location>
        <begin position="1"/>
        <end position="98"/>
    </location>
</feature>